<keyword evidence="4 7" id="KW-0067">ATP-binding</keyword>
<evidence type="ECO:0000256" key="4">
    <source>
        <dbReference type="ARBA" id="ARBA00022840"/>
    </source>
</evidence>
<gene>
    <name evidence="7" type="ORF">MN202_05005</name>
</gene>
<sequence>MNRLLPATPLPTTSNNGDTAAPFRHRGAATGALQALDINKHFDIRGQRLQVLHNVSLTVQAGEFVSIVGPSGCGKSTLLRLILGLDQPDSGSLRLDGTTISGTGLERGIVFQDHRLLPWMTVAQNINLAMTNSKLSSTERATRVAHHLALVNLQDFANVYPHQLSGGMAQRAAIARALVNRPQVLLLDEPFGALDALTRIKLQTELQHIWLTQRSTVVMVTHDVEEAVYLSDRVVVMQANPGKIARVVTVPQPHPRKRRDTTLRDITDDILQDLLSKGSH</sequence>
<dbReference type="Pfam" id="PF00005">
    <property type="entry name" value="ABC_tran"/>
    <property type="match status" value="1"/>
</dbReference>
<evidence type="ECO:0000313" key="7">
    <source>
        <dbReference type="EMBL" id="MEH8016578.1"/>
    </source>
</evidence>
<dbReference type="SMART" id="SM00382">
    <property type="entry name" value="AAA"/>
    <property type="match status" value="1"/>
</dbReference>
<dbReference type="InterPro" id="IPR050166">
    <property type="entry name" value="ABC_transporter_ATP-bind"/>
</dbReference>
<dbReference type="RefSeq" id="WP_335734995.1">
    <property type="nucleotide sequence ID" value="NZ_JALAAR010000003.1"/>
</dbReference>
<dbReference type="InterPro" id="IPR003439">
    <property type="entry name" value="ABC_transporter-like_ATP-bd"/>
</dbReference>
<proteinExistence type="inferred from homology"/>
<dbReference type="CDD" id="cd03293">
    <property type="entry name" value="ABC_NrtD_SsuB_transporters"/>
    <property type="match status" value="1"/>
</dbReference>
<feature type="region of interest" description="Disordered" evidence="5">
    <location>
        <begin position="1"/>
        <end position="22"/>
    </location>
</feature>
<evidence type="ECO:0000256" key="2">
    <source>
        <dbReference type="ARBA" id="ARBA00022448"/>
    </source>
</evidence>
<dbReference type="PANTHER" id="PTHR42788">
    <property type="entry name" value="TAURINE IMPORT ATP-BINDING PROTEIN-RELATED"/>
    <property type="match status" value="1"/>
</dbReference>
<evidence type="ECO:0000256" key="5">
    <source>
        <dbReference type="SAM" id="MobiDB-lite"/>
    </source>
</evidence>
<evidence type="ECO:0000259" key="6">
    <source>
        <dbReference type="PROSITE" id="PS50893"/>
    </source>
</evidence>
<keyword evidence="2" id="KW-0813">Transport</keyword>
<dbReference type="InterPro" id="IPR017871">
    <property type="entry name" value="ABC_transporter-like_CS"/>
</dbReference>
<comment type="similarity">
    <text evidence="1">Belongs to the ABC transporter superfamily.</text>
</comment>
<evidence type="ECO:0000256" key="3">
    <source>
        <dbReference type="ARBA" id="ARBA00022741"/>
    </source>
</evidence>
<dbReference type="PANTHER" id="PTHR42788:SF13">
    <property type="entry name" value="ALIPHATIC SULFONATES IMPORT ATP-BINDING PROTEIN SSUB"/>
    <property type="match status" value="1"/>
</dbReference>
<dbReference type="Proteomes" id="UP001375382">
    <property type="component" value="Unassembled WGS sequence"/>
</dbReference>
<dbReference type="InterPro" id="IPR027417">
    <property type="entry name" value="P-loop_NTPase"/>
</dbReference>
<name>A0ABU8C3T1_9GAMM</name>
<protein>
    <submittedName>
        <fullName evidence="7">ABC transporter ATP-binding protein</fullName>
    </submittedName>
</protein>
<dbReference type="SUPFAM" id="SSF52540">
    <property type="entry name" value="P-loop containing nucleoside triphosphate hydrolases"/>
    <property type="match status" value="1"/>
</dbReference>
<dbReference type="InterPro" id="IPR003593">
    <property type="entry name" value="AAA+_ATPase"/>
</dbReference>
<accession>A0ABU8C3T1</accession>
<keyword evidence="8" id="KW-1185">Reference proteome</keyword>
<evidence type="ECO:0000256" key="1">
    <source>
        <dbReference type="ARBA" id="ARBA00005417"/>
    </source>
</evidence>
<dbReference type="EMBL" id="JALAAR010000003">
    <property type="protein sequence ID" value="MEH8016578.1"/>
    <property type="molecule type" value="Genomic_DNA"/>
</dbReference>
<feature type="domain" description="ABC transporter" evidence="6">
    <location>
        <begin position="33"/>
        <end position="266"/>
    </location>
</feature>
<keyword evidence="3" id="KW-0547">Nucleotide-binding</keyword>
<reference evidence="7 8" key="1">
    <citation type="journal article" date="2023" name="Ecotoxicol. Environ. Saf.">
        <title>Mercury remediation potential of mercury-resistant strain Rheinheimera metallidurans sp. nov. isolated from a municipal waste dumping site.</title>
        <authorList>
            <person name="Yadav V."/>
            <person name="Manjhi A."/>
            <person name="Vadakedath N."/>
        </authorList>
    </citation>
    <scope>NUCLEOTIDE SEQUENCE [LARGE SCALE GENOMIC DNA]</scope>
    <source>
        <strain evidence="7 8">E-49</strain>
    </source>
</reference>
<dbReference type="PROSITE" id="PS00211">
    <property type="entry name" value="ABC_TRANSPORTER_1"/>
    <property type="match status" value="1"/>
</dbReference>
<dbReference type="GO" id="GO:0005524">
    <property type="term" value="F:ATP binding"/>
    <property type="evidence" value="ECO:0007669"/>
    <property type="project" value="UniProtKB-KW"/>
</dbReference>
<dbReference type="Gene3D" id="3.40.50.300">
    <property type="entry name" value="P-loop containing nucleotide triphosphate hydrolases"/>
    <property type="match status" value="1"/>
</dbReference>
<evidence type="ECO:0000313" key="8">
    <source>
        <dbReference type="Proteomes" id="UP001375382"/>
    </source>
</evidence>
<dbReference type="PROSITE" id="PS50893">
    <property type="entry name" value="ABC_TRANSPORTER_2"/>
    <property type="match status" value="1"/>
</dbReference>
<comment type="caution">
    <text evidence="7">The sequence shown here is derived from an EMBL/GenBank/DDBJ whole genome shotgun (WGS) entry which is preliminary data.</text>
</comment>
<organism evidence="7 8">
    <name type="scientific">Rheinheimera muenzenbergensis</name>
    <dbReference type="NCBI Taxonomy" id="1193628"/>
    <lineage>
        <taxon>Bacteria</taxon>
        <taxon>Pseudomonadati</taxon>
        <taxon>Pseudomonadota</taxon>
        <taxon>Gammaproteobacteria</taxon>
        <taxon>Chromatiales</taxon>
        <taxon>Chromatiaceae</taxon>
        <taxon>Rheinheimera</taxon>
    </lineage>
</organism>